<feature type="domain" description="Fimbrial-type adhesion" evidence="5">
    <location>
        <begin position="7"/>
        <end position="138"/>
    </location>
</feature>
<gene>
    <name evidence="6" type="ORF">ISP14_14515</name>
</gene>
<dbReference type="InterPro" id="IPR050263">
    <property type="entry name" value="Bact_Fimbrial_Adh_Pro"/>
</dbReference>
<comment type="similarity">
    <text evidence="2">Belongs to the fimbrial protein family.</text>
</comment>
<dbReference type="InterPro" id="IPR036937">
    <property type="entry name" value="Adhesion_dom_fimbrial_sf"/>
</dbReference>
<dbReference type="Gene3D" id="2.60.40.1090">
    <property type="entry name" value="Fimbrial-type adhesion domain"/>
    <property type="match status" value="1"/>
</dbReference>
<comment type="subcellular location">
    <subcellularLocation>
        <location evidence="1">Fimbrium</location>
    </subcellularLocation>
</comment>
<dbReference type="Pfam" id="PF00419">
    <property type="entry name" value="Fimbrial"/>
    <property type="match status" value="1"/>
</dbReference>
<evidence type="ECO:0000259" key="5">
    <source>
        <dbReference type="Pfam" id="PF00419"/>
    </source>
</evidence>
<keyword evidence="3" id="KW-0732">Signal</keyword>
<organism evidence="6 7">
    <name type="scientific">Dyella agri</name>
    <dbReference type="NCBI Taxonomy" id="1926869"/>
    <lineage>
        <taxon>Bacteria</taxon>
        <taxon>Pseudomonadati</taxon>
        <taxon>Pseudomonadota</taxon>
        <taxon>Gammaproteobacteria</taxon>
        <taxon>Lysobacterales</taxon>
        <taxon>Rhodanobacteraceae</taxon>
        <taxon>Dyella</taxon>
    </lineage>
</organism>
<accession>A0ABW8KLJ8</accession>
<dbReference type="Proteomes" id="UP001620397">
    <property type="component" value="Unassembled WGS sequence"/>
</dbReference>
<sequence length="138" mass="14212">MACETPDVMVRLGSHLPSEMPAIGTTTQAVGFDISLNNCPAGLGRIQYRLDPTTAVLSAADSVIALDGSSSASGVGVQLLNDDGTTAFQLGKDQTFSDYDPSSGGSYVIPLKARYYRVGGAIAGGAANTSVTVTMQYQ</sequence>
<dbReference type="PANTHER" id="PTHR33420:SF3">
    <property type="entry name" value="FIMBRIAL SUBUNIT ELFA"/>
    <property type="match status" value="1"/>
</dbReference>
<keyword evidence="7" id="KW-1185">Reference proteome</keyword>
<comment type="caution">
    <text evidence="6">The sequence shown here is derived from an EMBL/GenBank/DDBJ whole genome shotgun (WGS) entry which is preliminary data.</text>
</comment>
<dbReference type="InterPro" id="IPR008966">
    <property type="entry name" value="Adhesion_dom_sf"/>
</dbReference>
<evidence type="ECO:0000313" key="6">
    <source>
        <dbReference type="EMBL" id="MFK2932007.1"/>
    </source>
</evidence>
<dbReference type="SUPFAM" id="SSF49401">
    <property type="entry name" value="Bacterial adhesins"/>
    <property type="match status" value="1"/>
</dbReference>
<evidence type="ECO:0000256" key="3">
    <source>
        <dbReference type="ARBA" id="ARBA00022729"/>
    </source>
</evidence>
<name>A0ABW8KLJ8_9GAMM</name>
<evidence type="ECO:0000313" key="7">
    <source>
        <dbReference type="Proteomes" id="UP001620397"/>
    </source>
</evidence>
<dbReference type="EMBL" id="JADIKL010000008">
    <property type="protein sequence ID" value="MFK2932007.1"/>
    <property type="molecule type" value="Genomic_DNA"/>
</dbReference>
<keyword evidence="4" id="KW-0281">Fimbrium</keyword>
<dbReference type="InterPro" id="IPR000259">
    <property type="entry name" value="Adhesion_dom_fimbrial"/>
</dbReference>
<reference evidence="6 7" key="1">
    <citation type="submission" date="2020-10" db="EMBL/GenBank/DDBJ databases">
        <title>Phylogeny of dyella-like bacteria.</title>
        <authorList>
            <person name="Fu J."/>
        </authorList>
    </citation>
    <scope>NUCLEOTIDE SEQUENCE [LARGE SCALE GENOMIC DNA]</scope>
    <source>
        <strain evidence="6 7">DKC-1</strain>
    </source>
</reference>
<dbReference type="PANTHER" id="PTHR33420">
    <property type="entry name" value="FIMBRIAL SUBUNIT ELFA-RELATED"/>
    <property type="match status" value="1"/>
</dbReference>
<evidence type="ECO:0000256" key="4">
    <source>
        <dbReference type="ARBA" id="ARBA00023263"/>
    </source>
</evidence>
<evidence type="ECO:0000256" key="2">
    <source>
        <dbReference type="ARBA" id="ARBA00006671"/>
    </source>
</evidence>
<evidence type="ECO:0000256" key="1">
    <source>
        <dbReference type="ARBA" id="ARBA00004561"/>
    </source>
</evidence>
<protein>
    <submittedName>
        <fullName evidence="6">Type 1 fimbrial protein</fullName>
    </submittedName>
</protein>
<proteinExistence type="inferred from homology"/>